<evidence type="ECO:0000313" key="2">
    <source>
        <dbReference type="EMBL" id="RRT74715.1"/>
    </source>
</evidence>
<dbReference type="AlphaFoldDB" id="A0A427AEM7"/>
<proteinExistence type="predicted"/>
<feature type="region of interest" description="Disordered" evidence="1">
    <location>
        <begin position="37"/>
        <end position="60"/>
    </location>
</feature>
<comment type="caution">
    <text evidence="2">The sequence shown here is derived from an EMBL/GenBank/DDBJ whole genome shotgun (WGS) entry which is preliminary data.</text>
</comment>
<evidence type="ECO:0000313" key="3">
    <source>
        <dbReference type="Proteomes" id="UP000287651"/>
    </source>
</evidence>
<name>A0A427AEM7_ENSVE</name>
<dbReference type="Proteomes" id="UP000287651">
    <property type="component" value="Unassembled WGS sequence"/>
</dbReference>
<protein>
    <submittedName>
        <fullName evidence="2">Uncharacterized protein</fullName>
    </submittedName>
</protein>
<organism evidence="2 3">
    <name type="scientific">Ensete ventricosum</name>
    <name type="common">Abyssinian banana</name>
    <name type="synonym">Musa ensete</name>
    <dbReference type="NCBI Taxonomy" id="4639"/>
    <lineage>
        <taxon>Eukaryota</taxon>
        <taxon>Viridiplantae</taxon>
        <taxon>Streptophyta</taxon>
        <taxon>Embryophyta</taxon>
        <taxon>Tracheophyta</taxon>
        <taxon>Spermatophyta</taxon>
        <taxon>Magnoliopsida</taxon>
        <taxon>Liliopsida</taxon>
        <taxon>Zingiberales</taxon>
        <taxon>Musaceae</taxon>
        <taxon>Ensete</taxon>
    </lineage>
</organism>
<reference evidence="2 3" key="1">
    <citation type="journal article" date="2014" name="Agronomy (Basel)">
        <title>A Draft Genome Sequence for Ensete ventricosum, the Drought-Tolerant Tree Against Hunger.</title>
        <authorList>
            <person name="Harrison J."/>
            <person name="Moore K.A."/>
            <person name="Paszkiewicz K."/>
            <person name="Jones T."/>
            <person name="Grant M."/>
            <person name="Ambacheew D."/>
            <person name="Muzemil S."/>
            <person name="Studholme D.J."/>
        </authorList>
    </citation>
    <scope>NUCLEOTIDE SEQUENCE [LARGE SCALE GENOMIC DNA]</scope>
</reference>
<evidence type="ECO:0000256" key="1">
    <source>
        <dbReference type="SAM" id="MobiDB-lite"/>
    </source>
</evidence>
<gene>
    <name evidence="2" type="ORF">B296_00005568</name>
</gene>
<dbReference type="EMBL" id="AMZH03002695">
    <property type="protein sequence ID" value="RRT74715.1"/>
    <property type="molecule type" value="Genomic_DNA"/>
</dbReference>
<sequence>MPCPPQVLADLCSHNEVLAKEANSDELVAARLATEKAKGAWEEEKNQTSEQERRVVASYKESKGYPELEVHEDPYAELPSDAEVPALTEVPFDDCSMSPLTLPPST</sequence>
<accession>A0A427AEM7</accession>